<dbReference type="OrthoDB" id="9802264at2"/>
<dbReference type="InterPro" id="IPR050388">
    <property type="entry name" value="ABC_Ni/Peptide_Import"/>
</dbReference>
<organism evidence="9 10">
    <name type="scientific">Paracoccus isoporae</name>
    <dbReference type="NCBI Taxonomy" id="591205"/>
    <lineage>
        <taxon>Bacteria</taxon>
        <taxon>Pseudomonadati</taxon>
        <taxon>Pseudomonadota</taxon>
        <taxon>Alphaproteobacteria</taxon>
        <taxon>Rhodobacterales</taxon>
        <taxon>Paracoccaceae</taxon>
        <taxon>Paracoccus</taxon>
    </lineage>
</organism>
<accession>A0A1G6ZIJ6</accession>
<dbReference type="InterPro" id="IPR003593">
    <property type="entry name" value="AAA+_ATPase"/>
</dbReference>
<dbReference type="GO" id="GO:0055085">
    <property type="term" value="P:transmembrane transport"/>
    <property type="evidence" value="ECO:0007669"/>
    <property type="project" value="UniProtKB-ARBA"/>
</dbReference>
<evidence type="ECO:0000259" key="8">
    <source>
        <dbReference type="PROSITE" id="PS50893"/>
    </source>
</evidence>
<name>A0A1G6ZIJ6_9RHOB</name>
<keyword evidence="7" id="KW-0472">Membrane</keyword>
<protein>
    <submittedName>
        <fullName evidence="9">Peptide/nickel transport system ATP-binding protein</fullName>
    </submittedName>
</protein>
<sequence length="343" mass="36774">MHSEPILNWFTRWGRAVTRADELISLTDLTIRVPGYERPLVDGVGLSIRRGETLCVVGESGCGKSLTSLALIGLLPPALQRGVSGQLGFDGDRIALDDQRGLSRLRGRNVGMIFQEPMSSLNPAHRIGEQIAEAWRRHNPGDGQAQAVEMLRRVGIPAPERRMRDYPHQLSGGMRQRVMIAMALVNSPDLLIADEPTTALDVTIQAQILELIGSLQAGGEMGVMLITHDLGVVAEVATNVAVMYAGRVVESGPVEAIFGDPQHPYTIGLMSSVPALRGPRTRLASVPGIVPSIETMPPGCRFATRCPFAQPRCADTPPSAEIAPGHSVACHFAPLDERLAGAA</sequence>
<dbReference type="InterPro" id="IPR013563">
    <property type="entry name" value="Oligopep_ABC_C"/>
</dbReference>
<evidence type="ECO:0000256" key="7">
    <source>
        <dbReference type="ARBA" id="ARBA00023136"/>
    </source>
</evidence>
<keyword evidence="4" id="KW-1003">Cell membrane</keyword>
<dbReference type="InterPro" id="IPR027417">
    <property type="entry name" value="P-loop_NTPase"/>
</dbReference>
<dbReference type="PANTHER" id="PTHR43297:SF2">
    <property type="entry name" value="DIPEPTIDE TRANSPORT ATP-BINDING PROTEIN DPPD"/>
    <property type="match status" value="1"/>
</dbReference>
<comment type="subcellular location">
    <subcellularLocation>
        <location evidence="1">Cell inner membrane</location>
        <topology evidence="1">Peripheral membrane protein</topology>
    </subcellularLocation>
</comment>
<dbReference type="GO" id="GO:0005524">
    <property type="term" value="F:ATP binding"/>
    <property type="evidence" value="ECO:0007669"/>
    <property type="project" value="UniProtKB-KW"/>
</dbReference>
<evidence type="ECO:0000256" key="1">
    <source>
        <dbReference type="ARBA" id="ARBA00004417"/>
    </source>
</evidence>
<dbReference type="PROSITE" id="PS00211">
    <property type="entry name" value="ABC_TRANSPORTER_1"/>
    <property type="match status" value="1"/>
</dbReference>
<evidence type="ECO:0000256" key="2">
    <source>
        <dbReference type="ARBA" id="ARBA00005417"/>
    </source>
</evidence>
<dbReference type="Pfam" id="PF08352">
    <property type="entry name" value="oligo_HPY"/>
    <property type="match status" value="1"/>
</dbReference>
<reference evidence="9 10" key="1">
    <citation type="submission" date="2016-10" db="EMBL/GenBank/DDBJ databases">
        <authorList>
            <person name="de Groot N.N."/>
        </authorList>
    </citation>
    <scope>NUCLEOTIDE SEQUENCE [LARGE SCALE GENOMIC DNA]</scope>
    <source>
        <strain evidence="9 10">DSM 22220</strain>
    </source>
</reference>
<dbReference type="GO" id="GO:0005886">
    <property type="term" value="C:plasma membrane"/>
    <property type="evidence" value="ECO:0007669"/>
    <property type="project" value="UniProtKB-SubCell"/>
</dbReference>
<comment type="similarity">
    <text evidence="2">Belongs to the ABC transporter superfamily.</text>
</comment>
<dbReference type="FunFam" id="3.40.50.300:FF:000016">
    <property type="entry name" value="Oligopeptide ABC transporter ATP-binding component"/>
    <property type="match status" value="1"/>
</dbReference>
<dbReference type="Proteomes" id="UP000199344">
    <property type="component" value="Unassembled WGS sequence"/>
</dbReference>
<dbReference type="AlphaFoldDB" id="A0A1G6ZIJ6"/>
<evidence type="ECO:0000256" key="3">
    <source>
        <dbReference type="ARBA" id="ARBA00022448"/>
    </source>
</evidence>
<dbReference type="GO" id="GO:0015833">
    <property type="term" value="P:peptide transport"/>
    <property type="evidence" value="ECO:0007669"/>
    <property type="project" value="InterPro"/>
</dbReference>
<feature type="domain" description="ABC transporter" evidence="8">
    <location>
        <begin position="24"/>
        <end position="270"/>
    </location>
</feature>
<keyword evidence="6 9" id="KW-0067">ATP-binding</keyword>
<dbReference type="Pfam" id="PF00005">
    <property type="entry name" value="ABC_tran"/>
    <property type="match status" value="1"/>
</dbReference>
<evidence type="ECO:0000313" key="9">
    <source>
        <dbReference type="EMBL" id="SDE02232.1"/>
    </source>
</evidence>
<dbReference type="EMBL" id="FNAH01000003">
    <property type="protein sequence ID" value="SDE02232.1"/>
    <property type="molecule type" value="Genomic_DNA"/>
</dbReference>
<evidence type="ECO:0000313" key="10">
    <source>
        <dbReference type="Proteomes" id="UP000199344"/>
    </source>
</evidence>
<dbReference type="SMART" id="SM00382">
    <property type="entry name" value="AAA"/>
    <property type="match status" value="1"/>
</dbReference>
<dbReference type="Gene3D" id="3.40.50.300">
    <property type="entry name" value="P-loop containing nucleotide triphosphate hydrolases"/>
    <property type="match status" value="1"/>
</dbReference>
<dbReference type="STRING" id="591205.SAMN05421538_103269"/>
<dbReference type="SUPFAM" id="SSF52540">
    <property type="entry name" value="P-loop containing nucleoside triphosphate hydrolases"/>
    <property type="match status" value="1"/>
</dbReference>
<dbReference type="NCBIfam" id="TIGR01727">
    <property type="entry name" value="oligo_HPY"/>
    <property type="match status" value="1"/>
</dbReference>
<dbReference type="PROSITE" id="PS50893">
    <property type="entry name" value="ABC_TRANSPORTER_2"/>
    <property type="match status" value="1"/>
</dbReference>
<gene>
    <name evidence="9" type="ORF">SAMN05421538_103269</name>
</gene>
<evidence type="ECO:0000256" key="5">
    <source>
        <dbReference type="ARBA" id="ARBA00022741"/>
    </source>
</evidence>
<keyword evidence="3" id="KW-0813">Transport</keyword>
<dbReference type="GO" id="GO:0016887">
    <property type="term" value="F:ATP hydrolysis activity"/>
    <property type="evidence" value="ECO:0007669"/>
    <property type="project" value="InterPro"/>
</dbReference>
<keyword evidence="10" id="KW-1185">Reference proteome</keyword>
<dbReference type="PANTHER" id="PTHR43297">
    <property type="entry name" value="OLIGOPEPTIDE TRANSPORT ATP-BINDING PROTEIN APPD"/>
    <property type="match status" value="1"/>
</dbReference>
<proteinExistence type="inferred from homology"/>
<evidence type="ECO:0000256" key="6">
    <source>
        <dbReference type="ARBA" id="ARBA00022840"/>
    </source>
</evidence>
<dbReference type="InterPro" id="IPR017871">
    <property type="entry name" value="ABC_transporter-like_CS"/>
</dbReference>
<dbReference type="InterPro" id="IPR003439">
    <property type="entry name" value="ABC_transporter-like_ATP-bd"/>
</dbReference>
<evidence type="ECO:0000256" key="4">
    <source>
        <dbReference type="ARBA" id="ARBA00022475"/>
    </source>
</evidence>
<dbReference type="CDD" id="cd03257">
    <property type="entry name" value="ABC_NikE_OppD_transporters"/>
    <property type="match status" value="1"/>
</dbReference>
<keyword evidence="5" id="KW-0547">Nucleotide-binding</keyword>